<keyword evidence="4" id="KW-1133">Transmembrane helix</keyword>
<dbReference type="SUPFAM" id="SSF57850">
    <property type="entry name" value="RING/U-box"/>
    <property type="match status" value="1"/>
</dbReference>
<sequence length="624" mass="70871">MFNFCDEKANNVITVEKNSSVFSKREGTAFVQSRTELVIMEQVITLSTQNPLSLLLKFGMMAWNNTCGMDNCSGHGECHNGTCLCEIQFDGTECHVPNFSYYIAFATMFFILAFVCLTQLVMCIVAEWQKMKAPSFLRACRVTTQKVLYFVVFLASMIRGAYFTSPNAFKEGWSRSLLSAYYPLLLSGSSLIVCFWAEVFHLRDIRWDKPQFLSKSFLGFVTFNIITYSLLLAEFVTAQMNTQVDQSFYTHIFNGCYAVLLFIVVIFFLIYGVEVFFKVRGGFLNDYQVASIATNKRTPLDPKLHEEDPASAKLFEPIATTSVETVNIQQQVNTSQLHQSRFGLLSQAFMLFIIVGFLFSETLSEFWKTKVPLYSRNWHDVVFRLIEVGVALWFPCVLWNCMSPEQLWILNPKRILKRLDLDQTKNLKEIELQERTSLTKSDVTDGTSISSKDCWICYDSERQDAGCLIQPCQCRGDVSAVHHDCLRRWLVESSMNVDNLACKVCGTKYNVERATRLDWQNSLTPRHWLQTIAIVTTMCGSYAGAWLFIQLVESPILRMLAAGTALLVMYVCIKFLSVNTVVAYQRAKISSLNIVDGNSSPNEQVNTISHTVSVDLARSETATT</sequence>
<accession>A0AAJ7BI71</accession>
<dbReference type="Proteomes" id="UP000694920">
    <property type="component" value="Unplaced"/>
</dbReference>
<name>A0AAJ7BI71_CEPCN</name>
<evidence type="ECO:0000256" key="4">
    <source>
        <dbReference type="SAM" id="Phobius"/>
    </source>
</evidence>
<evidence type="ECO:0000259" key="5">
    <source>
        <dbReference type="PROSITE" id="PS51292"/>
    </source>
</evidence>
<dbReference type="SMART" id="SM00744">
    <property type="entry name" value="RINGv"/>
    <property type="match status" value="1"/>
</dbReference>
<dbReference type="GO" id="GO:0008270">
    <property type="term" value="F:zinc ion binding"/>
    <property type="evidence" value="ECO:0007669"/>
    <property type="project" value="UniProtKB-KW"/>
</dbReference>
<dbReference type="GeneID" id="107263663"/>
<dbReference type="KEGG" id="ccin:107263663"/>
<proteinExistence type="predicted"/>
<evidence type="ECO:0000256" key="3">
    <source>
        <dbReference type="ARBA" id="ARBA00022833"/>
    </source>
</evidence>
<reference evidence="7" key="1">
    <citation type="submission" date="2025-08" db="UniProtKB">
        <authorList>
            <consortium name="RefSeq"/>
        </authorList>
    </citation>
    <scope>IDENTIFICATION</scope>
</reference>
<keyword evidence="4" id="KW-0472">Membrane</keyword>
<dbReference type="PANTHER" id="PTHR20893:SF2">
    <property type="entry name" value="LD08641P"/>
    <property type="match status" value="1"/>
</dbReference>
<organism evidence="6 7">
    <name type="scientific">Cephus cinctus</name>
    <name type="common">Wheat stem sawfly</name>
    <dbReference type="NCBI Taxonomy" id="211228"/>
    <lineage>
        <taxon>Eukaryota</taxon>
        <taxon>Metazoa</taxon>
        <taxon>Ecdysozoa</taxon>
        <taxon>Arthropoda</taxon>
        <taxon>Hexapoda</taxon>
        <taxon>Insecta</taxon>
        <taxon>Pterygota</taxon>
        <taxon>Neoptera</taxon>
        <taxon>Endopterygota</taxon>
        <taxon>Hymenoptera</taxon>
        <taxon>Cephoidea</taxon>
        <taxon>Cephidae</taxon>
        <taxon>Cephus</taxon>
    </lineage>
</organism>
<feature type="transmembrane region" description="Helical" evidence="4">
    <location>
        <begin position="180"/>
        <end position="200"/>
    </location>
</feature>
<dbReference type="AlphaFoldDB" id="A0AAJ7BI71"/>
<dbReference type="CDD" id="cd16495">
    <property type="entry name" value="RING_CH-C4HC3_MARCH"/>
    <property type="match status" value="1"/>
</dbReference>
<evidence type="ECO:0000313" key="6">
    <source>
        <dbReference type="Proteomes" id="UP000694920"/>
    </source>
</evidence>
<protein>
    <submittedName>
        <fullName evidence="7">Uncharacterized protein LOC107263663 isoform X1</fullName>
    </submittedName>
</protein>
<dbReference type="Gene3D" id="3.30.40.10">
    <property type="entry name" value="Zinc/RING finger domain, C3HC4 (zinc finger)"/>
    <property type="match status" value="1"/>
</dbReference>
<feature type="transmembrane region" description="Helical" evidence="4">
    <location>
        <begin position="555"/>
        <end position="576"/>
    </location>
</feature>
<keyword evidence="3" id="KW-0862">Zinc</keyword>
<gene>
    <name evidence="7" type="primary">LOC107263663</name>
</gene>
<evidence type="ECO:0000256" key="1">
    <source>
        <dbReference type="ARBA" id="ARBA00022723"/>
    </source>
</evidence>
<feature type="transmembrane region" description="Helical" evidence="4">
    <location>
        <begin position="212"/>
        <end position="232"/>
    </location>
</feature>
<keyword evidence="4" id="KW-0812">Transmembrane</keyword>
<evidence type="ECO:0000256" key="2">
    <source>
        <dbReference type="ARBA" id="ARBA00022771"/>
    </source>
</evidence>
<feature type="transmembrane region" description="Helical" evidence="4">
    <location>
        <begin position="147"/>
        <end position="165"/>
    </location>
</feature>
<dbReference type="RefSeq" id="XP_015586602.1">
    <property type="nucleotide sequence ID" value="XM_015731116.2"/>
</dbReference>
<keyword evidence="1" id="KW-0479">Metal-binding</keyword>
<feature type="transmembrane region" description="Helical" evidence="4">
    <location>
        <begin position="99"/>
        <end position="126"/>
    </location>
</feature>
<evidence type="ECO:0000313" key="7">
    <source>
        <dbReference type="RefSeq" id="XP_015586602.1"/>
    </source>
</evidence>
<feature type="transmembrane region" description="Helical" evidence="4">
    <location>
        <begin position="528"/>
        <end position="549"/>
    </location>
</feature>
<feature type="transmembrane region" description="Helical" evidence="4">
    <location>
        <begin position="381"/>
        <end position="401"/>
    </location>
</feature>
<keyword evidence="2" id="KW-0863">Zinc-finger</keyword>
<dbReference type="PANTHER" id="PTHR20893">
    <property type="entry name" value="LD08641P"/>
    <property type="match status" value="1"/>
</dbReference>
<dbReference type="InterPro" id="IPR011016">
    <property type="entry name" value="Znf_RING-CH"/>
</dbReference>
<dbReference type="Pfam" id="PF12906">
    <property type="entry name" value="RINGv"/>
    <property type="match status" value="1"/>
</dbReference>
<keyword evidence="6" id="KW-1185">Reference proteome</keyword>
<feature type="transmembrane region" description="Helical" evidence="4">
    <location>
        <begin position="342"/>
        <end position="361"/>
    </location>
</feature>
<feature type="transmembrane region" description="Helical" evidence="4">
    <location>
        <begin position="252"/>
        <end position="273"/>
    </location>
</feature>
<feature type="domain" description="RING-CH-type" evidence="5">
    <location>
        <begin position="446"/>
        <end position="512"/>
    </location>
</feature>
<dbReference type="PROSITE" id="PS51292">
    <property type="entry name" value="ZF_RING_CH"/>
    <property type="match status" value="1"/>
</dbReference>
<dbReference type="InterPro" id="IPR013083">
    <property type="entry name" value="Znf_RING/FYVE/PHD"/>
</dbReference>